<keyword evidence="20" id="KW-1185">Reference proteome</keyword>
<comment type="catalytic activity">
    <reaction evidence="1 14">
        <text>ATP + protein L-histidine = ADP + protein N-phospho-L-histidine.</text>
        <dbReference type="EC" id="2.7.13.3"/>
    </reaction>
</comment>
<feature type="domain" description="HAMP" evidence="18">
    <location>
        <begin position="201"/>
        <end position="253"/>
    </location>
</feature>
<dbReference type="InterPro" id="IPR029016">
    <property type="entry name" value="GAF-like_dom_sf"/>
</dbReference>
<dbReference type="EC" id="2.7.13.3" evidence="14"/>
<evidence type="ECO:0000256" key="4">
    <source>
        <dbReference type="ARBA" id="ARBA00022519"/>
    </source>
</evidence>
<dbReference type="InterPro" id="IPR016380">
    <property type="entry name" value="Sig_transdc_His_kin_NarX/NarQ"/>
</dbReference>
<keyword evidence="10 14" id="KW-0067">ATP-binding</keyword>
<dbReference type="Proteomes" id="UP000252357">
    <property type="component" value="Unassembled WGS sequence"/>
</dbReference>
<dbReference type="InterPro" id="IPR042295">
    <property type="entry name" value="NarX-like_N_sf"/>
</dbReference>
<dbReference type="Pfam" id="PF00672">
    <property type="entry name" value="HAMP"/>
    <property type="match status" value="1"/>
</dbReference>
<evidence type="ECO:0000256" key="5">
    <source>
        <dbReference type="ARBA" id="ARBA00022553"/>
    </source>
</evidence>
<dbReference type="InterPro" id="IPR011712">
    <property type="entry name" value="Sig_transdc_His_kin_sub3_dim/P"/>
</dbReference>
<dbReference type="SUPFAM" id="SSF158472">
    <property type="entry name" value="HAMP domain-like"/>
    <property type="match status" value="1"/>
</dbReference>
<keyword evidence="15" id="KW-0175">Coiled coil</keyword>
<evidence type="ECO:0000256" key="3">
    <source>
        <dbReference type="ARBA" id="ARBA00022475"/>
    </source>
</evidence>
<dbReference type="OrthoDB" id="9811306at2"/>
<dbReference type="InterPro" id="IPR029095">
    <property type="entry name" value="NarX-like_N"/>
</dbReference>
<keyword evidence="9 14" id="KW-0418">Kinase</keyword>
<evidence type="ECO:0000256" key="8">
    <source>
        <dbReference type="ARBA" id="ARBA00022741"/>
    </source>
</evidence>
<keyword evidence="7 16" id="KW-0812">Transmembrane</keyword>
<dbReference type="InterPro" id="IPR050482">
    <property type="entry name" value="Sensor_HK_TwoCompSys"/>
</dbReference>
<keyword evidence="11 16" id="KW-1133">Transmembrane helix</keyword>
<dbReference type="PROSITE" id="PS50885">
    <property type="entry name" value="HAMP"/>
    <property type="match status" value="1"/>
</dbReference>
<dbReference type="CDD" id="cd16917">
    <property type="entry name" value="HATPase_UhpB-NarQ-NarX-like"/>
    <property type="match status" value="1"/>
</dbReference>
<evidence type="ECO:0000256" key="2">
    <source>
        <dbReference type="ARBA" id="ARBA00004429"/>
    </source>
</evidence>
<evidence type="ECO:0000259" key="17">
    <source>
        <dbReference type="PROSITE" id="PS50109"/>
    </source>
</evidence>
<dbReference type="SMART" id="SM00304">
    <property type="entry name" value="HAMP"/>
    <property type="match status" value="1"/>
</dbReference>
<dbReference type="Pfam" id="PF07730">
    <property type="entry name" value="HisKA_3"/>
    <property type="match status" value="1"/>
</dbReference>
<evidence type="ECO:0000313" key="19">
    <source>
        <dbReference type="EMBL" id="RCS59405.1"/>
    </source>
</evidence>
<dbReference type="GO" id="GO:0046983">
    <property type="term" value="F:protein dimerization activity"/>
    <property type="evidence" value="ECO:0007669"/>
    <property type="project" value="UniProtKB-UniRule"/>
</dbReference>
<comment type="caution">
    <text evidence="19">The sequence shown here is derived from an EMBL/GenBank/DDBJ whole genome shotgun (WGS) entry which is preliminary data.</text>
</comment>
<dbReference type="SMART" id="SM00387">
    <property type="entry name" value="HATPase_c"/>
    <property type="match status" value="1"/>
</dbReference>
<sequence>MSTQPLNWLRSLSGRIIGLSLLVLFVGLTMMGGTLWLSWQMEGEAAAINDAGSLRMRAYRLALALEDTQLSHHQNHYPLREEIQGIDDTLTSLSVGDPTRPLVMPNNPEVNRSLETVKTLWTQKMRPLALQALETSPVQNNTSLSRDYRTELEPYVAQLQQLVKLIESDNAHKTTWLRISQLVLIAMSIAGTVAIIYLLYLWIIQPVQSMQSAIGRMARKEFNARVPIESDDEFGELAQTFNHMAEQLSQLYQSLEQRVAEKTQTLEQQNHELSVLYKTTTFLNEPHALELLCQGFIEQTIQHFTADGGSLRLYSERDKTLHLVSTQGYSPEMAEDEFCLRAGDCHCGVAMASGKSQLYDLRIPIQPIGTTQPSVEIKPHCGEMGFLKTGIFQIDYQGQKLGIFTLHFKHDRQLSLPEQRLLQTLGQHLGAAIQTMRLSQQARELAIAQERNLVAQGLHDSIAQGLSYLNIQVQLLQESIQTKDWEQATEIVPFLQAGVQESYEDVRELLLDFRSKLEEGDIERAMRNTIDRFTRQTTLPVTLEVENDGPALPRDQQLQILFILQEALSNIRKHAQATQVSVTVHNHHDFTLKIRDNGCGFDLATKQFKNSSHVGLNIMRERANKISATLNIETQMGQGTMINLHLAQAQRLAA</sequence>
<dbReference type="EMBL" id="QPGB01000001">
    <property type="protein sequence ID" value="RCS59405.1"/>
    <property type="molecule type" value="Genomic_DNA"/>
</dbReference>
<evidence type="ECO:0000256" key="6">
    <source>
        <dbReference type="ARBA" id="ARBA00022679"/>
    </source>
</evidence>
<keyword evidence="6 14" id="KW-0808">Transferase</keyword>
<dbReference type="InterPro" id="IPR005467">
    <property type="entry name" value="His_kinase_dom"/>
</dbReference>
<evidence type="ECO:0000256" key="10">
    <source>
        <dbReference type="ARBA" id="ARBA00022840"/>
    </source>
</evidence>
<evidence type="ECO:0000256" key="13">
    <source>
        <dbReference type="ARBA" id="ARBA00023136"/>
    </source>
</evidence>
<dbReference type="PANTHER" id="PTHR24421:SF10">
    <property type="entry name" value="NITRATE_NITRITE SENSOR PROTEIN NARQ"/>
    <property type="match status" value="1"/>
</dbReference>
<keyword evidence="13 14" id="KW-0472">Membrane</keyword>
<proteinExistence type="predicted"/>
<dbReference type="GO" id="GO:0000155">
    <property type="term" value="F:phosphorelay sensor kinase activity"/>
    <property type="evidence" value="ECO:0007669"/>
    <property type="project" value="UniProtKB-UniRule"/>
</dbReference>
<organism evidence="19 20">
    <name type="scientific">Parvibium lacunae</name>
    <dbReference type="NCBI Taxonomy" id="1888893"/>
    <lineage>
        <taxon>Bacteria</taxon>
        <taxon>Pseudomonadati</taxon>
        <taxon>Pseudomonadota</taxon>
        <taxon>Betaproteobacteria</taxon>
        <taxon>Burkholderiales</taxon>
        <taxon>Alcaligenaceae</taxon>
        <taxon>Parvibium</taxon>
    </lineage>
</organism>
<keyword evidence="5" id="KW-0597">Phosphoprotein</keyword>
<dbReference type="GO" id="GO:0005886">
    <property type="term" value="C:plasma membrane"/>
    <property type="evidence" value="ECO:0007669"/>
    <property type="project" value="UniProtKB-SubCell"/>
</dbReference>
<dbReference type="Gene3D" id="6.10.340.10">
    <property type="match status" value="1"/>
</dbReference>
<dbReference type="AlphaFoldDB" id="A0A368L6W3"/>
<dbReference type="PIRSF" id="PIRSF003167">
    <property type="entry name" value="STHK_NarX/NarQ"/>
    <property type="match status" value="1"/>
</dbReference>
<dbReference type="GO" id="GO:0005524">
    <property type="term" value="F:ATP binding"/>
    <property type="evidence" value="ECO:0007669"/>
    <property type="project" value="UniProtKB-UniRule"/>
</dbReference>
<evidence type="ECO:0000256" key="11">
    <source>
        <dbReference type="ARBA" id="ARBA00022989"/>
    </source>
</evidence>
<protein>
    <recommendedName>
        <fullName evidence="14">Sensor protein</fullName>
        <ecNumber evidence="14">2.7.13.3</ecNumber>
    </recommendedName>
</protein>
<evidence type="ECO:0000256" key="16">
    <source>
        <dbReference type="SAM" id="Phobius"/>
    </source>
</evidence>
<dbReference type="SUPFAM" id="SSF55781">
    <property type="entry name" value="GAF domain-like"/>
    <property type="match status" value="1"/>
</dbReference>
<keyword evidence="8 14" id="KW-0547">Nucleotide-binding</keyword>
<dbReference type="InterPro" id="IPR036890">
    <property type="entry name" value="HATPase_C_sf"/>
</dbReference>
<feature type="transmembrane region" description="Helical" evidence="16">
    <location>
        <begin position="182"/>
        <end position="203"/>
    </location>
</feature>
<keyword evidence="12 14" id="KW-0902">Two-component regulatory system</keyword>
<feature type="transmembrane region" description="Helical" evidence="16">
    <location>
        <begin position="16"/>
        <end position="37"/>
    </location>
</feature>
<evidence type="ECO:0000313" key="20">
    <source>
        <dbReference type="Proteomes" id="UP000252357"/>
    </source>
</evidence>
<keyword evidence="4 14" id="KW-0997">Cell inner membrane</keyword>
<dbReference type="Gene3D" id="3.30.450.40">
    <property type="match status" value="1"/>
</dbReference>
<evidence type="ECO:0000256" key="7">
    <source>
        <dbReference type="ARBA" id="ARBA00022692"/>
    </source>
</evidence>
<feature type="coiled-coil region" evidence="15">
    <location>
        <begin position="238"/>
        <end position="272"/>
    </location>
</feature>
<dbReference type="Gene3D" id="3.30.565.10">
    <property type="entry name" value="Histidine kinase-like ATPase, C-terminal domain"/>
    <property type="match status" value="1"/>
</dbReference>
<dbReference type="CDD" id="cd19408">
    <property type="entry name" value="NarX_NarQ_sensor"/>
    <property type="match status" value="1"/>
</dbReference>
<dbReference type="SUPFAM" id="SSF55874">
    <property type="entry name" value="ATPase domain of HSP90 chaperone/DNA topoisomerase II/histidine kinase"/>
    <property type="match status" value="1"/>
</dbReference>
<dbReference type="Gene3D" id="1.20.120.960">
    <property type="entry name" value="Histidine kinase NarX, sensor domain"/>
    <property type="match status" value="1"/>
</dbReference>
<accession>A0A368L6W3</accession>
<dbReference type="Gene3D" id="1.20.5.1930">
    <property type="match status" value="1"/>
</dbReference>
<dbReference type="CDD" id="cd06225">
    <property type="entry name" value="HAMP"/>
    <property type="match status" value="1"/>
</dbReference>
<evidence type="ECO:0000259" key="18">
    <source>
        <dbReference type="PROSITE" id="PS50885"/>
    </source>
</evidence>
<evidence type="ECO:0000256" key="9">
    <source>
        <dbReference type="ARBA" id="ARBA00022777"/>
    </source>
</evidence>
<dbReference type="InterPro" id="IPR003660">
    <property type="entry name" value="HAMP_dom"/>
</dbReference>
<evidence type="ECO:0000256" key="12">
    <source>
        <dbReference type="ARBA" id="ARBA00023012"/>
    </source>
</evidence>
<evidence type="ECO:0000256" key="1">
    <source>
        <dbReference type="ARBA" id="ARBA00000085"/>
    </source>
</evidence>
<gene>
    <name evidence="19" type="ORF">DU000_01335</name>
</gene>
<keyword evidence="3 14" id="KW-1003">Cell membrane</keyword>
<evidence type="ECO:0000256" key="14">
    <source>
        <dbReference type="PIRNR" id="PIRNR003167"/>
    </source>
</evidence>
<dbReference type="Pfam" id="PF13675">
    <property type="entry name" value="PilJ"/>
    <property type="match status" value="1"/>
</dbReference>
<name>A0A368L6W3_9BURK</name>
<dbReference type="PROSITE" id="PS50109">
    <property type="entry name" value="HIS_KIN"/>
    <property type="match status" value="1"/>
</dbReference>
<comment type="subcellular location">
    <subcellularLocation>
        <location evidence="2">Cell inner membrane</location>
        <topology evidence="2">Multi-pass membrane protein</topology>
    </subcellularLocation>
</comment>
<evidence type="ECO:0000256" key="15">
    <source>
        <dbReference type="SAM" id="Coils"/>
    </source>
</evidence>
<dbReference type="Pfam" id="PF02518">
    <property type="entry name" value="HATPase_c"/>
    <property type="match status" value="1"/>
</dbReference>
<feature type="domain" description="Histidine kinase" evidence="17">
    <location>
        <begin position="457"/>
        <end position="650"/>
    </location>
</feature>
<dbReference type="PANTHER" id="PTHR24421">
    <property type="entry name" value="NITRATE/NITRITE SENSOR PROTEIN NARX-RELATED"/>
    <property type="match status" value="1"/>
</dbReference>
<dbReference type="InterPro" id="IPR003594">
    <property type="entry name" value="HATPase_dom"/>
</dbReference>
<reference evidence="19 20" key="1">
    <citation type="journal article" date="2018" name="Int. J. Syst. Evol. Microbiol.">
        <title>Parvibium lacunae gen. nov., sp. nov., a new member of the family Alcaligenaceae isolated from a freshwater pond.</title>
        <authorList>
            <person name="Chen W.M."/>
            <person name="Xie P.B."/>
            <person name="Hsu M.Y."/>
            <person name="Sheu S.Y."/>
        </authorList>
    </citation>
    <scope>NUCLEOTIDE SEQUENCE [LARGE SCALE GENOMIC DNA]</scope>
    <source>
        <strain evidence="19 20">KMB9</strain>
    </source>
</reference>
<dbReference type="RefSeq" id="WP_114401556.1">
    <property type="nucleotide sequence ID" value="NZ_QPGB01000001.1"/>
</dbReference>